<dbReference type="CDD" id="cd16119">
    <property type="entry name" value="UBX_UBXN6"/>
    <property type="match status" value="1"/>
</dbReference>
<dbReference type="Gene3D" id="1.20.58.2190">
    <property type="match status" value="1"/>
</dbReference>
<feature type="region of interest" description="Disordered" evidence="1">
    <location>
        <begin position="19"/>
        <end position="92"/>
    </location>
</feature>
<dbReference type="InterPro" id="IPR036339">
    <property type="entry name" value="PUB-like_dom_sf"/>
</dbReference>
<proteinExistence type="predicted"/>
<evidence type="ECO:0000259" key="2">
    <source>
        <dbReference type="PROSITE" id="PS50033"/>
    </source>
</evidence>
<dbReference type="Proteomes" id="UP001634394">
    <property type="component" value="Unassembled WGS sequence"/>
</dbReference>
<dbReference type="CDD" id="cd10460">
    <property type="entry name" value="PUB_UBXD1"/>
    <property type="match status" value="1"/>
</dbReference>
<evidence type="ECO:0000313" key="4">
    <source>
        <dbReference type="Proteomes" id="UP001634394"/>
    </source>
</evidence>
<dbReference type="AlphaFoldDB" id="A0ABD3UWJ0"/>
<dbReference type="SUPFAM" id="SSF143503">
    <property type="entry name" value="PUG domain-like"/>
    <property type="match status" value="1"/>
</dbReference>
<dbReference type="SUPFAM" id="SSF54236">
    <property type="entry name" value="Ubiquitin-like"/>
    <property type="match status" value="1"/>
</dbReference>
<accession>A0ABD3UWJ0</accession>
<dbReference type="PANTHER" id="PTHR23153">
    <property type="entry name" value="UBX-RELATED"/>
    <property type="match status" value="1"/>
</dbReference>
<evidence type="ECO:0000313" key="3">
    <source>
        <dbReference type="EMBL" id="KAL3853814.1"/>
    </source>
</evidence>
<dbReference type="SMART" id="SM00166">
    <property type="entry name" value="UBX"/>
    <property type="match status" value="1"/>
</dbReference>
<protein>
    <recommendedName>
        <fullName evidence="2">UBX domain-containing protein</fullName>
    </recommendedName>
</protein>
<dbReference type="PANTHER" id="PTHR23153:SF38">
    <property type="entry name" value="UBX DOMAIN-CONTAINING PROTEIN 6"/>
    <property type="match status" value="1"/>
</dbReference>
<feature type="compositionally biased region" description="Basic and acidic residues" evidence="1">
    <location>
        <begin position="51"/>
        <end position="61"/>
    </location>
</feature>
<name>A0ABD3UWJ0_SINWO</name>
<organism evidence="3 4">
    <name type="scientific">Sinanodonta woodiana</name>
    <name type="common">Chinese pond mussel</name>
    <name type="synonym">Anodonta woodiana</name>
    <dbReference type="NCBI Taxonomy" id="1069815"/>
    <lineage>
        <taxon>Eukaryota</taxon>
        <taxon>Metazoa</taxon>
        <taxon>Spiralia</taxon>
        <taxon>Lophotrochozoa</taxon>
        <taxon>Mollusca</taxon>
        <taxon>Bivalvia</taxon>
        <taxon>Autobranchia</taxon>
        <taxon>Heteroconchia</taxon>
        <taxon>Palaeoheterodonta</taxon>
        <taxon>Unionida</taxon>
        <taxon>Unionoidea</taxon>
        <taxon>Unionidae</taxon>
        <taxon>Unioninae</taxon>
        <taxon>Sinanodonta</taxon>
    </lineage>
</organism>
<dbReference type="EMBL" id="JBJQND010000015">
    <property type="protein sequence ID" value="KAL3853814.1"/>
    <property type="molecule type" value="Genomic_DNA"/>
</dbReference>
<dbReference type="Pfam" id="PF00789">
    <property type="entry name" value="UBX"/>
    <property type="match status" value="1"/>
</dbReference>
<reference evidence="3 4" key="1">
    <citation type="submission" date="2024-11" db="EMBL/GenBank/DDBJ databases">
        <title>Chromosome-level genome assembly of the freshwater bivalve Anodonta woodiana.</title>
        <authorList>
            <person name="Chen X."/>
        </authorList>
    </citation>
    <scope>NUCLEOTIDE SEQUENCE [LARGE SCALE GENOMIC DNA]</scope>
    <source>
        <strain evidence="3">MN2024</strain>
        <tissue evidence="3">Gills</tissue>
    </source>
</reference>
<gene>
    <name evidence="3" type="ORF">ACJMK2_017323</name>
</gene>
<evidence type="ECO:0000256" key="1">
    <source>
        <dbReference type="SAM" id="MobiDB-lite"/>
    </source>
</evidence>
<comment type="caution">
    <text evidence="3">The sequence shown here is derived from an EMBL/GenBank/DDBJ whole genome shotgun (WGS) entry which is preliminary data.</text>
</comment>
<sequence length="445" mass="50781">MSAIIKFFQKKKLDIKFKKVGAGHRLNEKTDRSSAAPSSGGGRASYQSGPNRKEPTHESQRAGEAALIRFSQKNETTDPKVTMKAQMKREMEAERRALENVQKTQASASGLQEVVQESAPVAASRILFKCPELGSVVLPHNEMEEYIREYLLNQLADEPEMTSALMIHTFNKDKVKVKACVETISKYLDNIIANPEEEKYRKIRHSNKAFHERVSPLEGTEEFIQAVGFQYKTISVDSVDEIFWVMEEEVAKDTERLKGLKEVLLLAEPIRPQLDRAVQVFSPSSAATKFDIPDEFYCVSKEELMKEQQRRQEAVEKFGMLRTKAMRERDEIKELRKYRYALIRVRMPDGILLQGTFKAFEKLAAIFEFVRENLTESWMPFNLVTQTGQRLPEDSNLAEFGLAPAAVVNLEWDKEVLKDIATQQGELCQKQALKPELVALITTLK</sequence>
<dbReference type="InterPro" id="IPR001012">
    <property type="entry name" value="UBX_dom"/>
</dbReference>
<dbReference type="PROSITE" id="PS50033">
    <property type="entry name" value="UBX"/>
    <property type="match status" value="1"/>
</dbReference>
<dbReference type="InterPro" id="IPR029071">
    <property type="entry name" value="Ubiquitin-like_domsf"/>
</dbReference>
<dbReference type="Gene3D" id="3.10.20.90">
    <property type="entry name" value="Phosphatidylinositol 3-kinase Catalytic Subunit, Chain A, domain 1"/>
    <property type="match status" value="1"/>
</dbReference>
<dbReference type="SMART" id="SM00580">
    <property type="entry name" value="PUG"/>
    <property type="match status" value="1"/>
</dbReference>
<dbReference type="InterPro" id="IPR018997">
    <property type="entry name" value="PUB_domain"/>
</dbReference>
<keyword evidence="4" id="KW-1185">Reference proteome</keyword>
<dbReference type="Pfam" id="PF09409">
    <property type="entry name" value="PUB"/>
    <property type="match status" value="1"/>
</dbReference>
<feature type="domain" description="UBX" evidence="2">
    <location>
        <begin position="343"/>
        <end position="397"/>
    </location>
</feature>
<dbReference type="InterPro" id="IPR042774">
    <property type="entry name" value="UBXN6_PUB"/>
</dbReference>